<evidence type="ECO:0000256" key="2">
    <source>
        <dbReference type="ARBA" id="ARBA00004123"/>
    </source>
</evidence>
<comment type="subcellular location">
    <subcellularLocation>
        <location evidence="2">Nucleus</location>
    </subcellularLocation>
</comment>
<proteinExistence type="inferred from homology"/>
<name>A0ABQ9J2Y0_9CUCU</name>
<keyword evidence="10" id="KW-1185">Reference proteome</keyword>
<reference evidence="9" key="1">
    <citation type="journal article" date="2023" name="Insect Mol. Biol.">
        <title>Genome sequencing provides insights into the evolution of gene families encoding plant cell wall-degrading enzymes in longhorned beetles.</title>
        <authorList>
            <person name="Shin N.R."/>
            <person name="Okamura Y."/>
            <person name="Kirsch R."/>
            <person name="Pauchet Y."/>
        </authorList>
    </citation>
    <scope>NUCLEOTIDE SEQUENCE</scope>
    <source>
        <strain evidence="9">MMC_N1</strain>
    </source>
</reference>
<evidence type="ECO:0000256" key="3">
    <source>
        <dbReference type="ARBA" id="ARBA00006958"/>
    </source>
</evidence>
<keyword evidence="7" id="KW-0539">Nucleus</keyword>
<evidence type="ECO:0000259" key="8">
    <source>
        <dbReference type="Pfam" id="PF13359"/>
    </source>
</evidence>
<dbReference type="PANTHER" id="PTHR22930:SF269">
    <property type="entry name" value="NUCLEASE HARBI1-LIKE PROTEIN"/>
    <property type="match status" value="1"/>
</dbReference>
<comment type="caution">
    <text evidence="9">The sequence shown here is derived from an EMBL/GenBank/DDBJ whole genome shotgun (WGS) entry which is preliminary data.</text>
</comment>
<evidence type="ECO:0000256" key="4">
    <source>
        <dbReference type="ARBA" id="ARBA00022722"/>
    </source>
</evidence>
<comment type="cofactor">
    <cofactor evidence="1">
        <name>a divalent metal cation</name>
        <dbReference type="ChEBI" id="CHEBI:60240"/>
    </cofactor>
</comment>
<evidence type="ECO:0000256" key="6">
    <source>
        <dbReference type="ARBA" id="ARBA00022801"/>
    </source>
</evidence>
<evidence type="ECO:0000256" key="5">
    <source>
        <dbReference type="ARBA" id="ARBA00022723"/>
    </source>
</evidence>
<dbReference type="InterPro" id="IPR027806">
    <property type="entry name" value="HARBI1_dom"/>
</dbReference>
<keyword evidence="6" id="KW-0378">Hydrolase</keyword>
<sequence length="329" mass="37743">MWNDEDVVIVSAAFLVILRNERRLRRGRCQHRFWVRPSLRKRKVYSGSDLLTDLNSDDFNPLHNELRSDGSFKNFMRMSSADFETLIQKIGPSISKMDTNYRDAIPVQERLAVTLRFLASGDSFISLSYLFKIGRQTVSKIVSEVCDALITEFKENIKPLPGRAKPLEYVIVADDAFPLTTNIMKPYPGPHAKTSKERSFNYRLSRARRISENVFGILSSVFRVLRKPLLLQPEKAEKIVLACVHLHNFLRTSPGSNSYMPLGELDRENSSTGEIIEGLWRQDSEQLTSMLPLNRVGRKSSASAQEARNEFADYFLTEQGRVPWQDKYC</sequence>
<dbReference type="PANTHER" id="PTHR22930">
    <property type="match status" value="1"/>
</dbReference>
<dbReference type="Proteomes" id="UP001162164">
    <property type="component" value="Unassembled WGS sequence"/>
</dbReference>
<accession>A0ABQ9J2Y0</accession>
<evidence type="ECO:0000256" key="7">
    <source>
        <dbReference type="ARBA" id="ARBA00023242"/>
    </source>
</evidence>
<evidence type="ECO:0000313" key="9">
    <source>
        <dbReference type="EMBL" id="KAJ8971000.1"/>
    </source>
</evidence>
<comment type="similarity">
    <text evidence="3">Belongs to the HARBI1 family.</text>
</comment>
<evidence type="ECO:0000313" key="10">
    <source>
        <dbReference type="Proteomes" id="UP001162164"/>
    </source>
</evidence>
<dbReference type="Pfam" id="PF13359">
    <property type="entry name" value="DDE_Tnp_4"/>
    <property type="match status" value="1"/>
</dbReference>
<keyword evidence="5" id="KW-0479">Metal-binding</keyword>
<evidence type="ECO:0000256" key="1">
    <source>
        <dbReference type="ARBA" id="ARBA00001968"/>
    </source>
</evidence>
<protein>
    <recommendedName>
        <fullName evidence="8">DDE Tnp4 domain-containing protein</fullName>
    </recommendedName>
</protein>
<organism evidence="9 10">
    <name type="scientific">Molorchus minor</name>
    <dbReference type="NCBI Taxonomy" id="1323400"/>
    <lineage>
        <taxon>Eukaryota</taxon>
        <taxon>Metazoa</taxon>
        <taxon>Ecdysozoa</taxon>
        <taxon>Arthropoda</taxon>
        <taxon>Hexapoda</taxon>
        <taxon>Insecta</taxon>
        <taxon>Pterygota</taxon>
        <taxon>Neoptera</taxon>
        <taxon>Endopterygota</taxon>
        <taxon>Coleoptera</taxon>
        <taxon>Polyphaga</taxon>
        <taxon>Cucujiformia</taxon>
        <taxon>Chrysomeloidea</taxon>
        <taxon>Cerambycidae</taxon>
        <taxon>Lamiinae</taxon>
        <taxon>Monochamini</taxon>
        <taxon>Molorchus</taxon>
    </lineage>
</organism>
<keyword evidence="4" id="KW-0540">Nuclease</keyword>
<dbReference type="InterPro" id="IPR045249">
    <property type="entry name" value="HARBI1-like"/>
</dbReference>
<dbReference type="EMBL" id="JAPWTJ010001541">
    <property type="protein sequence ID" value="KAJ8971000.1"/>
    <property type="molecule type" value="Genomic_DNA"/>
</dbReference>
<feature type="domain" description="DDE Tnp4" evidence="8">
    <location>
        <begin position="167"/>
        <end position="248"/>
    </location>
</feature>
<gene>
    <name evidence="9" type="ORF">NQ317_012113</name>
</gene>